<sequence>MASSLIRFDDKHISATQVIMDLCETFLGKVPNKFQGGHIDMKWLENNFKELLKDATNVVKEQYARAFSVRWNHGSSYMRLSEQLKDIQLLLDQSSEVKFEWMPDADPDIIECVPLEFLAIKVHILGHLRPQHINPDTDVDVDVNVDTNFNACTDIDGKTNVVINASVGAHINID</sequence>
<accession>A0A7J9IW79</accession>
<dbReference type="Proteomes" id="UP000593575">
    <property type="component" value="Unassembled WGS sequence"/>
</dbReference>
<evidence type="ECO:0000313" key="1">
    <source>
        <dbReference type="EMBL" id="MBA0825834.1"/>
    </source>
</evidence>
<keyword evidence="2" id="KW-1185">Reference proteome</keyword>
<organism evidence="1 2">
    <name type="scientific">Gossypium armourianum</name>
    <dbReference type="NCBI Taxonomy" id="34283"/>
    <lineage>
        <taxon>Eukaryota</taxon>
        <taxon>Viridiplantae</taxon>
        <taxon>Streptophyta</taxon>
        <taxon>Embryophyta</taxon>
        <taxon>Tracheophyta</taxon>
        <taxon>Spermatophyta</taxon>
        <taxon>Magnoliopsida</taxon>
        <taxon>eudicotyledons</taxon>
        <taxon>Gunneridae</taxon>
        <taxon>Pentapetalae</taxon>
        <taxon>rosids</taxon>
        <taxon>malvids</taxon>
        <taxon>Malvales</taxon>
        <taxon>Malvaceae</taxon>
        <taxon>Malvoideae</taxon>
        <taxon>Gossypium</taxon>
    </lineage>
</organism>
<dbReference type="EMBL" id="JABFAE010000004">
    <property type="protein sequence ID" value="MBA0825834.1"/>
    <property type="molecule type" value="Genomic_DNA"/>
</dbReference>
<feature type="non-terminal residue" evidence="1">
    <location>
        <position position="174"/>
    </location>
</feature>
<evidence type="ECO:0000313" key="2">
    <source>
        <dbReference type="Proteomes" id="UP000593575"/>
    </source>
</evidence>
<dbReference type="AlphaFoldDB" id="A0A7J9IW79"/>
<reference evidence="1 2" key="1">
    <citation type="journal article" date="2019" name="Genome Biol. Evol.">
        <title>Insights into the evolution of the New World diploid cottons (Gossypium, subgenus Houzingenia) based on genome sequencing.</title>
        <authorList>
            <person name="Grover C.E."/>
            <person name="Arick M.A. 2nd"/>
            <person name="Thrash A."/>
            <person name="Conover J.L."/>
            <person name="Sanders W.S."/>
            <person name="Peterson D.G."/>
            <person name="Frelichowski J.E."/>
            <person name="Scheffler J.A."/>
            <person name="Scheffler B.E."/>
            <person name="Wendel J.F."/>
        </authorList>
    </citation>
    <scope>NUCLEOTIDE SEQUENCE [LARGE SCALE GENOMIC DNA]</scope>
    <source>
        <strain evidence="1">6</strain>
        <tissue evidence="1">Leaf</tissue>
    </source>
</reference>
<name>A0A7J9IW79_9ROSI</name>
<proteinExistence type="predicted"/>
<gene>
    <name evidence="1" type="ORF">Goarm_010748</name>
</gene>
<comment type="caution">
    <text evidence="1">The sequence shown here is derived from an EMBL/GenBank/DDBJ whole genome shotgun (WGS) entry which is preliminary data.</text>
</comment>
<protein>
    <submittedName>
        <fullName evidence="1">Uncharacterized protein</fullName>
    </submittedName>
</protein>